<evidence type="ECO:0000313" key="3">
    <source>
        <dbReference type="EMBL" id="WFN17303.1"/>
    </source>
</evidence>
<proteinExistence type="predicted"/>
<dbReference type="OrthoDB" id="9763676at2"/>
<name>A0A1E3G031_9BURK</name>
<dbReference type="PANTHER" id="PTHR35370:SF1">
    <property type="entry name" value="TYPE VI SECRETION SYSTEM COMPONENT TSSF1"/>
    <property type="match status" value="1"/>
</dbReference>
<dbReference type="PANTHER" id="PTHR35370">
    <property type="entry name" value="CYTOPLASMIC PROTEIN-RELATED-RELATED"/>
    <property type="match status" value="1"/>
</dbReference>
<dbReference type="GeneID" id="93191538"/>
<dbReference type="InterPro" id="IPR010272">
    <property type="entry name" value="T6SS_TssF"/>
</dbReference>
<dbReference type="AlphaFoldDB" id="A0A1E3G031"/>
<dbReference type="Proteomes" id="UP000611459">
    <property type="component" value="Unassembled WGS sequence"/>
</dbReference>
<evidence type="ECO:0000313" key="4">
    <source>
        <dbReference type="Proteomes" id="UP000611459"/>
    </source>
</evidence>
<dbReference type="Proteomes" id="UP000664048">
    <property type="component" value="Unassembled WGS sequence"/>
</dbReference>
<accession>A0A1E3G031</accession>
<gene>
    <name evidence="1" type="primary">tssF</name>
    <name evidence="2" type="ORF">J4M89_13205</name>
    <name evidence="1" type="ORF">JIN94_36745</name>
    <name evidence="3" type="ORF">LXE91_16755</name>
</gene>
<dbReference type="EMBL" id="JAGEMX010000003">
    <property type="protein sequence ID" value="MBO1830341.1"/>
    <property type="molecule type" value="Genomic_DNA"/>
</dbReference>
<reference evidence="3 6" key="3">
    <citation type="submission" date="2021-12" db="EMBL/GenBank/DDBJ databases">
        <title>Genomic and phenotypic characterization of three Burkholderia contaminans isolates recovered from different sources.</title>
        <authorList>
            <person name="Lopez De Volder A."/>
            <person name="Fan Y."/>
            <person name="Nunvar J."/>
            <person name="Herrera T."/>
            <person name="Timp W."/>
            <person name="Degrossi J."/>
        </authorList>
    </citation>
    <scope>NUCLEOTIDE SEQUENCE [LARGE SCALE GENOMIC DNA]</scope>
    <source>
        <strain evidence="3 6">LMG 23361</strain>
    </source>
</reference>
<dbReference type="Pfam" id="PF05947">
    <property type="entry name" value="T6SS_TssF"/>
    <property type="match status" value="1"/>
</dbReference>
<dbReference type="NCBIfam" id="TIGR03359">
    <property type="entry name" value="VI_chp_6"/>
    <property type="match status" value="1"/>
</dbReference>
<organism evidence="1 4">
    <name type="scientific">Burkholderia contaminans</name>
    <dbReference type="NCBI Taxonomy" id="488447"/>
    <lineage>
        <taxon>Bacteria</taxon>
        <taxon>Pseudomonadati</taxon>
        <taxon>Pseudomonadota</taxon>
        <taxon>Betaproteobacteria</taxon>
        <taxon>Burkholderiales</taxon>
        <taxon>Burkholderiaceae</taxon>
        <taxon>Burkholderia</taxon>
        <taxon>Burkholderia cepacia complex</taxon>
    </lineage>
</organism>
<evidence type="ECO:0000313" key="6">
    <source>
        <dbReference type="Proteomes" id="UP001220209"/>
    </source>
</evidence>
<dbReference type="EMBL" id="CP090640">
    <property type="protein sequence ID" value="WFN17303.1"/>
    <property type="molecule type" value="Genomic_DNA"/>
</dbReference>
<dbReference type="RefSeq" id="WP_039342530.1">
    <property type="nucleotide sequence ID" value="NZ_AP018358.1"/>
</dbReference>
<dbReference type="Proteomes" id="UP001220209">
    <property type="component" value="Chromosome 1"/>
</dbReference>
<evidence type="ECO:0000313" key="1">
    <source>
        <dbReference type="EMBL" id="MBK1935445.1"/>
    </source>
</evidence>
<keyword evidence="5" id="KW-1185">Reference proteome</keyword>
<sequence length="626" mass="68142">MDHLLPHYEREVGMLVRHLAEFAQRFPKIAARLGIAGAHVEDLHVDRMMQTFALLAARVDAKLDDDYPQFTEALLEVAYPQYLRTIPSCALASFDPSTMFGQLTEPMTITRGTMLDANAAPCRFRTLYDVSLSPLRIHSARYSPATLAPASARIPAEVTGIISISFASEAASQIFDDTIPSEPIRLHLAGDRPLVVALTDALLLRASSAYVEVDDSGRWISLSKVPIEAVGFGGDEHLLPDEAPTSSRSFRSLIEYFAYPEKFDFVDVDLGRIRRAARAAGARRLTLHVAVRGTPNDSVAAQILAPLGTSAFQLFCTPVVNLFERAATPIQLTSSDATYPIVPIPLATGVPLSVYSIEGVYLGDRTESEKEKVLVVTHPTSRTQVLPYRAFSHTQPSEASTVYWVADRDPEAAPSAAPTTPLLALLNLHGHPANPRHPQVDVDVLATNGDLPSRLPIGAPDSDLLYEGSALACPITLLSKPTLPTSLPRGHGALWRVLSALAPHPLDLTRFGLPALKDFLRQHAPRSSVVAQRCIDAIVDLNCKPAIRWMSLDGQFPSFVRGVEVLLSLTESATRDVSLHRFSAVMDQFFGPYAHSNSYIQLVVLSAETGVELLRCPPQPGTQLVV</sequence>
<dbReference type="PIRSF" id="PIRSF028304">
    <property type="entry name" value="UCP028304"/>
    <property type="match status" value="1"/>
</dbReference>
<evidence type="ECO:0000313" key="5">
    <source>
        <dbReference type="Proteomes" id="UP000664048"/>
    </source>
</evidence>
<protein>
    <submittedName>
        <fullName evidence="1">Type VI secretion system baseplate subunit TssF</fullName>
    </submittedName>
</protein>
<evidence type="ECO:0000313" key="2">
    <source>
        <dbReference type="EMBL" id="MBO1830341.1"/>
    </source>
</evidence>
<reference evidence="2 5" key="2">
    <citation type="submission" date="2021-03" db="EMBL/GenBank/DDBJ databases">
        <title>Clinical course, treatment and visual outcome of an outbreak of Burkholderia contaminans endophthalmitis following cataract surgery.</title>
        <authorList>
            <person name="Lind C."/>
            <person name="Olsen K."/>
            <person name="Angelsen N.K."/>
            <person name="Krefting E.A."/>
            <person name="Fossen K."/>
            <person name="Gravningen K."/>
            <person name="Depoorter E."/>
            <person name="Vandamme P."/>
            <person name="Bertelsen G."/>
        </authorList>
    </citation>
    <scope>NUCLEOTIDE SEQUENCE [LARGE SCALE GENOMIC DNA]</scope>
    <source>
        <strain evidence="2 5">51242556</strain>
    </source>
</reference>
<reference evidence="1" key="1">
    <citation type="submission" date="2021-01" db="EMBL/GenBank/DDBJ databases">
        <title>Outbreak of Burkholderia contaminns endophthalmitis traced to a clinical ventilation system.</title>
        <authorList>
            <person name="Lipuma J."/>
            <person name="Spilker T."/>
            <person name="Kratholm J."/>
        </authorList>
    </citation>
    <scope>NUCLEOTIDE SEQUENCE</scope>
    <source>
        <strain evidence="1">HI4954</strain>
    </source>
</reference>
<dbReference type="EMBL" id="JAENIB010000031">
    <property type="protein sequence ID" value="MBK1935445.1"/>
    <property type="molecule type" value="Genomic_DNA"/>
</dbReference>